<evidence type="ECO:0000313" key="9">
    <source>
        <dbReference type="EMBL" id="MBT2188111.1"/>
    </source>
</evidence>
<dbReference type="GO" id="GO:0046677">
    <property type="term" value="P:response to antibiotic"/>
    <property type="evidence" value="ECO:0007669"/>
    <property type="project" value="UniProtKB-KW"/>
</dbReference>
<evidence type="ECO:0000256" key="2">
    <source>
        <dbReference type="ARBA" id="ARBA00013235"/>
    </source>
</evidence>
<dbReference type="GO" id="GO:0008811">
    <property type="term" value="F:chloramphenicol O-acetyltransferase activity"/>
    <property type="evidence" value="ECO:0007669"/>
    <property type="project" value="UniProtKB-EC"/>
</dbReference>
<dbReference type="PANTHER" id="PTHR43300:SF12">
    <property type="entry name" value="CHLORAMPHENICOL ACETYLTRANSFERASE"/>
    <property type="match status" value="1"/>
</dbReference>
<evidence type="ECO:0000313" key="10">
    <source>
        <dbReference type="Proteomes" id="UP001138757"/>
    </source>
</evidence>
<dbReference type="PANTHER" id="PTHR43300">
    <property type="entry name" value="ACETYLTRANSFERASE"/>
    <property type="match status" value="1"/>
</dbReference>
<dbReference type="PROSITE" id="PS00101">
    <property type="entry name" value="HEXAPEP_TRANSFERASES"/>
    <property type="match status" value="1"/>
</dbReference>
<keyword evidence="7 9" id="KW-0012">Acyltransferase</keyword>
<keyword evidence="5" id="KW-0677">Repeat</keyword>
<dbReference type="SUPFAM" id="SSF51161">
    <property type="entry name" value="Trimeric LpxA-like enzymes"/>
    <property type="match status" value="1"/>
</dbReference>
<dbReference type="InterPro" id="IPR001451">
    <property type="entry name" value="Hexapep"/>
</dbReference>
<dbReference type="EC" id="2.3.1.28" evidence="2"/>
<keyword evidence="4" id="KW-0808">Transferase</keyword>
<dbReference type="InterPro" id="IPR018357">
    <property type="entry name" value="Hexapep_transf_CS"/>
</dbReference>
<sequence length="194" mass="20060">MTDHNAAYLDADAIGRLGFAEVGDDVRIHATAVVANCEAISIGSNVRIDAFTVLSAGTSITIADHVHIGSHCSLVGSEAIEIADFCGISHGTRIFSASDDYSGHALTGPTVPAEFRQITSGPVRLGRHVIIGSNTIVLPAVDIGEGAAIGAMSLVTKSLQGWTVYAGCPAIAIGTRSKALLEKAEAFRKSSWAT</sequence>
<name>A0A9X1DDM3_9SPHN</name>
<dbReference type="CDD" id="cd04647">
    <property type="entry name" value="LbH_MAT_like"/>
    <property type="match status" value="1"/>
</dbReference>
<evidence type="ECO:0000256" key="7">
    <source>
        <dbReference type="ARBA" id="ARBA00023315"/>
    </source>
</evidence>
<dbReference type="Pfam" id="PF00132">
    <property type="entry name" value="Hexapep"/>
    <property type="match status" value="1"/>
</dbReference>
<evidence type="ECO:0000256" key="4">
    <source>
        <dbReference type="ARBA" id="ARBA00022679"/>
    </source>
</evidence>
<evidence type="ECO:0000256" key="3">
    <source>
        <dbReference type="ARBA" id="ARBA00020291"/>
    </source>
</evidence>
<dbReference type="EMBL" id="JAHGAW010000009">
    <property type="protein sequence ID" value="MBT2188111.1"/>
    <property type="molecule type" value="Genomic_DNA"/>
</dbReference>
<accession>A0A9X1DDM3</accession>
<dbReference type="RefSeq" id="WP_214624368.1">
    <property type="nucleotide sequence ID" value="NZ_JAHGAW010000009.1"/>
</dbReference>
<organism evidence="9 10">
    <name type="scientific">Sphingobium nicotianae</name>
    <dbReference type="NCBI Taxonomy" id="2782607"/>
    <lineage>
        <taxon>Bacteria</taxon>
        <taxon>Pseudomonadati</taxon>
        <taxon>Pseudomonadota</taxon>
        <taxon>Alphaproteobacteria</taxon>
        <taxon>Sphingomonadales</taxon>
        <taxon>Sphingomonadaceae</taxon>
        <taxon>Sphingobium</taxon>
    </lineage>
</organism>
<proteinExistence type="inferred from homology"/>
<comment type="caution">
    <text evidence="9">The sequence shown here is derived from an EMBL/GenBank/DDBJ whole genome shotgun (WGS) entry which is preliminary data.</text>
</comment>
<comment type="similarity">
    <text evidence="1">Belongs to the transferase hexapeptide repeat family.</text>
</comment>
<dbReference type="Proteomes" id="UP001138757">
    <property type="component" value="Unassembled WGS sequence"/>
</dbReference>
<evidence type="ECO:0000256" key="1">
    <source>
        <dbReference type="ARBA" id="ARBA00007274"/>
    </source>
</evidence>
<dbReference type="AlphaFoldDB" id="A0A9X1DDM3"/>
<reference evidence="9" key="1">
    <citation type="submission" date="2021-05" db="EMBL/GenBank/DDBJ databases">
        <title>Genome of Sphingobium sp. strain.</title>
        <authorList>
            <person name="Fan R."/>
        </authorList>
    </citation>
    <scope>NUCLEOTIDE SEQUENCE</scope>
    <source>
        <strain evidence="9">H33</strain>
    </source>
</reference>
<keyword evidence="6" id="KW-0046">Antibiotic resistance</keyword>
<evidence type="ECO:0000256" key="8">
    <source>
        <dbReference type="ARBA" id="ARBA00047633"/>
    </source>
</evidence>
<dbReference type="Gene3D" id="2.160.10.10">
    <property type="entry name" value="Hexapeptide repeat proteins"/>
    <property type="match status" value="1"/>
</dbReference>
<gene>
    <name evidence="9" type="ORF">KK488_14240</name>
</gene>
<evidence type="ECO:0000256" key="6">
    <source>
        <dbReference type="ARBA" id="ARBA00023251"/>
    </source>
</evidence>
<keyword evidence="10" id="KW-1185">Reference proteome</keyword>
<protein>
    <recommendedName>
        <fullName evidence="3">Chloramphenicol acetyltransferase</fullName>
        <ecNumber evidence="2">2.3.1.28</ecNumber>
    </recommendedName>
</protein>
<comment type="catalytic activity">
    <reaction evidence="8">
        <text>chloramphenicol + acetyl-CoA = chloramphenicol 3-acetate + CoA</text>
        <dbReference type="Rhea" id="RHEA:18421"/>
        <dbReference type="ChEBI" id="CHEBI:16730"/>
        <dbReference type="ChEBI" id="CHEBI:17698"/>
        <dbReference type="ChEBI" id="CHEBI:57287"/>
        <dbReference type="ChEBI" id="CHEBI:57288"/>
        <dbReference type="EC" id="2.3.1.28"/>
    </reaction>
</comment>
<evidence type="ECO:0000256" key="5">
    <source>
        <dbReference type="ARBA" id="ARBA00022737"/>
    </source>
</evidence>
<dbReference type="InterPro" id="IPR011004">
    <property type="entry name" value="Trimer_LpxA-like_sf"/>
</dbReference>
<dbReference type="InterPro" id="IPR050179">
    <property type="entry name" value="Trans_hexapeptide_repeat"/>
</dbReference>